<dbReference type="Proteomes" id="UP000593573">
    <property type="component" value="Unassembled WGS sequence"/>
</dbReference>
<proteinExistence type="predicted"/>
<organism evidence="2 3">
    <name type="scientific">Gossypium klotzschianum</name>
    <dbReference type="NCBI Taxonomy" id="34286"/>
    <lineage>
        <taxon>Eukaryota</taxon>
        <taxon>Viridiplantae</taxon>
        <taxon>Streptophyta</taxon>
        <taxon>Embryophyta</taxon>
        <taxon>Tracheophyta</taxon>
        <taxon>Spermatophyta</taxon>
        <taxon>Magnoliopsida</taxon>
        <taxon>eudicotyledons</taxon>
        <taxon>Gunneridae</taxon>
        <taxon>Pentapetalae</taxon>
        <taxon>rosids</taxon>
        <taxon>malvids</taxon>
        <taxon>Malvales</taxon>
        <taxon>Malvaceae</taxon>
        <taxon>Malvoideae</taxon>
        <taxon>Gossypium</taxon>
    </lineage>
</organism>
<feature type="region of interest" description="Disordered" evidence="1">
    <location>
        <begin position="1"/>
        <end position="25"/>
    </location>
</feature>
<feature type="non-terminal residue" evidence="2">
    <location>
        <position position="25"/>
    </location>
</feature>
<evidence type="ECO:0000313" key="2">
    <source>
        <dbReference type="EMBL" id="MBA0663424.1"/>
    </source>
</evidence>
<sequence>MAVPRIGQILPSSRETEKRGSFYRN</sequence>
<dbReference type="AlphaFoldDB" id="A0A7J8VLV6"/>
<name>A0A7J8VLV6_9ROSI</name>
<protein>
    <submittedName>
        <fullName evidence="2">Uncharacterized protein</fullName>
    </submittedName>
</protein>
<evidence type="ECO:0000256" key="1">
    <source>
        <dbReference type="SAM" id="MobiDB-lite"/>
    </source>
</evidence>
<dbReference type="EMBL" id="JABFAB010000011">
    <property type="protein sequence ID" value="MBA0663424.1"/>
    <property type="molecule type" value="Genomic_DNA"/>
</dbReference>
<gene>
    <name evidence="2" type="ORF">Goklo_003543</name>
</gene>
<evidence type="ECO:0000313" key="3">
    <source>
        <dbReference type="Proteomes" id="UP000593573"/>
    </source>
</evidence>
<feature type="compositionally biased region" description="Basic and acidic residues" evidence="1">
    <location>
        <begin position="14"/>
        <end position="25"/>
    </location>
</feature>
<accession>A0A7J8VLV6</accession>
<reference evidence="2 3" key="1">
    <citation type="journal article" date="2019" name="Genome Biol. Evol.">
        <title>Insights into the evolution of the New World diploid cottons (Gossypium, subgenus Houzingenia) based on genome sequencing.</title>
        <authorList>
            <person name="Grover C.E."/>
            <person name="Arick M.A. 2nd"/>
            <person name="Thrash A."/>
            <person name="Conover J.L."/>
            <person name="Sanders W.S."/>
            <person name="Peterson D.G."/>
            <person name="Frelichowski J.E."/>
            <person name="Scheffler J.A."/>
            <person name="Scheffler B.E."/>
            <person name="Wendel J.F."/>
        </authorList>
    </citation>
    <scope>NUCLEOTIDE SEQUENCE [LARGE SCALE GENOMIC DNA]</scope>
    <source>
        <strain evidence="2">57</strain>
        <tissue evidence="2">Leaf</tissue>
    </source>
</reference>
<keyword evidence="3" id="KW-1185">Reference proteome</keyword>
<comment type="caution">
    <text evidence="2">The sequence shown here is derived from an EMBL/GenBank/DDBJ whole genome shotgun (WGS) entry which is preliminary data.</text>
</comment>